<dbReference type="SMART" id="SM00382">
    <property type="entry name" value="AAA"/>
    <property type="match status" value="2"/>
</dbReference>
<dbReference type="AlphaFoldDB" id="A0A8T3AX52"/>
<dbReference type="Gene3D" id="1.10.8.60">
    <property type="match status" value="1"/>
</dbReference>
<dbReference type="Gene3D" id="3.40.50.300">
    <property type="entry name" value="P-loop containing nucleotide triphosphate hydrolases"/>
    <property type="match status" value="3"/>
</dbReference>
<dbReference type="InterPro" id="IPR003959">
    <property type="entry name" value="ATPase_AAA_core"/>
</dbReference>
<accession>A0A8T3AX52</accession>
<feature type="domain" description="AAA+ ATPase" evidence="1">
    <location>
        <begin position="277"/>
        <end position="396"/>
    </location>
</feature>
<dbReference type="InterPro" id="IPR027417">
    <property type="entry name" value="P-loop_NTPase"/>
</dbReference>
<dbReference type="EMBL" id="JAGYWB010000013">
    <property type="protein sequence ID" value="KAI0500282.1"/>
    <property type="molecule type" value="Genomic_DNA"/>
</dbReference>
<keyword evidence="3" id="KW-1185">Reference proteome</keyword>
<dbReference type="GO" id="GO:0016887">
    <property type="term" value="F:ATP hydrolysis activity"/>
    <property type="evidence" value="ECO:0007669"/>
    <property type="project" value="InterPro"/>
</dbReference>
<dbReference type="SUPFAM" id="SSF52540">
    <property type="entry name" value="P-loop containing nucleoside triphosphate hydrolases"/>
    <property type="match status" value="2"/>
</dbReference>
<evidence type="ECO:0000313" key="2">
    <source>
        <dbReference type="EMBL" id="KAI0500282.1"/>
    </source>
</evidence>
<protein>
    <recommendedName>
        <fullName evidence="1">AAA+ ATPase domain-containing protein</fullName>
    </recommendedName>
</protein>
<dbReference type="GO" id="GO:0005524">
    <property type="term" value="F:ATP binding"/>
    <property type="evidence" value="ECO:0007669"/>
    <property type="project" value="InterPro"/>
</dbReference>
<dbReference type="PANTHER" id="PTHR48470">
    <property type="entry name" value="CELL DIVISION CONTROL PROTEIN 48 C ISOFORM 1"/>
    <property type="match status" value="1"/>
</dbReference>
<dbReference type="OrthoDB" id="27435at2759"/>
<reference evidence="2" key="1">
    <citation type="journal article" date="2022" name="Front. Genet.">
        <title>Chromosome-Scale Assembly of the Dendrobium nobile Genome Provides Insights Into the Molecular Mechanism of the Biosynthesis of the Medicinal Active Ingredient of Dendrobium.</title>
        <authorList>
            <person name="Xu Q."/>
            <person name="Niu S.-C."/>
            <person name="Li K.-L."/>
            <person name="Zheng P.-J."/>
            <person name="Zhang X.-J."/>
            <person name="Jia Y."/>
            <person name="Liu Y."/>
            <person name="Niu Y.-X."/>
            <person name="Yu L.-H."/>
            <person name="Chen D.-F."/>
            <person name="Zhang G.-Q."/>
        </authorList>
    </citation>
    <scope>NUCLEOTIDE SEQUENCE</scope>
    <source>
        <tissue evidence="2">Leaf</tissue>
    </source>
</reference>
<evidence type="ECO:0000259" key="1">
    <source>
        <dbReference type="SMART" id="SM00382"/>
    </source>
</evidence>
<proteinExistence type="predicted"/>
<sequence>MTGLLLHGLPGCGKTKFSHAIANDTDLQFYKVSAEVISGVSDDIDAIASKRKNLQWETERRIVTQLLTCMDESQQILRAMDNDFGQEVSEKITYRMFSYVLVIGATSRPDAVDHALRKLGCFDREIVLGVPDVDARAEILSLLTRNIRIDGKFDRFKIARFTSGFVGTDLAKLVSKARNFSKKRIIDKRRPQLGENVDWWRYPWSSEEIENISITMLDFEEATKLVQPFTRRGGVSSISNIKWEDVGSLDSLKNVFNRCIIQRIKHPEDYEELGVDMEVGFMLHGPPGCGKTLIAKALVNEAGANFIHIKHLNKILFVMLIVQNNCLLCIHEMHGLEFLGKYAGESEKEVRAIFSRARTCSPCIIFFDERGCKRGREGASLVERALDQLLIELDGVD</sequence>
<gene>
    <name evidence="2" type="ORF">KFK09_018494</name>
</gene>
<dbReference type="PANTHER" id="PTHR48470:SF1">
    <property type="entry name" value="CELL DIVISION CONTROL PROTEIN 48 C ISOFORM 1"/>
    <property type="match status" value="1"/>
</dbReference>
<dbReference type="InterPro" id="IPR003593">
    <property type="entry name" value="AAA+_ATPase"/>
</dbReference>
<name>A0A8T3AX52_DENNO</name>
<feature type="domain" description="AAA+ ATPase" evidence="1">
    <location>
        <begin position="1"/>
        <end position="132"/>
    </location>
</feature>
<dbReference type="SMR" id="A0A8T3AX52"/>
<dbReference type="InterPro" id="IPR055278">
    <property type="entry name" value="CDC48c"/>
</dbReference>
<comment type="caution">
    <text evidence="2">The sequence shown here is derived from an EMBL/GenBank/DDBJ whole genome shotgun (WGS) entry which is preliminary data.</text>
</comment>
<dbReference type="Pfam" id="PF00004">
    <property type="entry name" value="AAA"/>
    <property type="match status" value="3"/>
</dbReference>
<evidence type="ECO:0000313" key="3">
    <source>
        <dbReference type="Proteomes" id="UP000829196"/>
    </source>
</evidence>
<organism evidence="2 3">
    <name type="scientific">Dendrobium nobile</name>
    <name type="common">Orchid</name>
    <dbReference type="NCBI Taxonomy" id="94219"/>
    <lineage>
        <taxon>Eukaryota</taxon>
        <taxon>Viridiplantae</taxon>
        <taxon>Streptophyta</taxon>
        <taxon>Embryophyta</taxon>
        <taxon>Tracheophyta</taxon>
        <taxon>Spermatophyta</taxon>
        <taxon>Magnoliopsida</taxon>
        <taxon>Liliopsida</taxon>
        <taxon>Asparagales</taxon>
        <taxon>Orchidaceae</taxon>
        <taxon>Epidendroideae</taxon>
        <taxon>Malaxideae</taxon>
        <taxon>Dendrobiinae</taxon>
        <taxon>Dendrobium</taxon>
    </lineage>
</organism>
<dbReference type="Proteomes" id="UP000829196">
    <property type="component" value="Unassembled WGS sequence"/>
</dbReference>